<accession>A0AAU8JBP5</accession>
<gene>
    <name evidence="1" type="ORF">ABWT76_004316</name>
</gene>
<proteinExistence type="predicted"/>
<evidence type="ECO:0000313" key="1">
    <source>
        <dbReference type="EMBL" id="XCM35624.1"/>
    </source>
</evidence>
<sequence length="133" mass="14717">MAIRPYNAENINVRAKHSGSQINSFSTELLPECFAPTECFALAWFGNQKTAVIWIYVRAKHDRSQINRFSNKLSAVMLRPYNIFSSRGFSVAVVAPICGHAKAPTVEPNSAEPKRLPGLVPLRSNSAAIAFRI</sequence>
<organism evidence="1">
    <name type="scientific">Planktothricoides raciborskii GIHE-MW2</name>
    <dbReference type="NCBI Taxonomy" id="2792601"/>
    <lineage>
        <taxon>Bacteria</taxon>
        <taxon>Bacillati</taxon>
        <taxon>Cyanobacteriota</taxon>
        <taxon>Cyanophyceae</taxon>
        <taxon>Oscillatoriophycideae</taxon>
        <taxon>Oscillatoriales</taxon>
        <taxon>Oscillatoriaceae</taxon>
        <taxon>Planktothricoides</taxon>
    </lineage>
</organism>
<dbReference type="AlphaFoldDB" id="A0AAU8JBP5"/>
<dbReference type="EMBL" id="CP159837">
    <property type="protein sequence ID" value="XCM35624.1"/>
    <property type="molecule type" value="Genomic_DNA"/>
</dbReference>
<dbReference type="RefSeq" id="WP_354634943.1">
    <property type="nucleotide sequence ID" value="NZ_CP159837.1"/>
</dbReference>
<reference evidence="1" key="1">
    <citation type="submission" date="2024-07" db="EMBL/GenBank/DDBJ databases">
        <authorList>
            <person name="Kim Y.J."/>
            <person name="Jeong J.Y."/>
        </authorList>
    </citation>
    <scope>NUCLEOTIDE SEQUENCE</scope>
    <source>
        <strain evidence="1">GIHE-MW2</strain>
    </source>
</reference>
<protein>
    <recommendedName>
        <fullName evidence="2">Transposase</fullName>
    </recommendedName>
</protein>
<evidence type="ECO:0008006" key="2">
    <source>
        <dbReference type="Google" id="ProtNLM"/>
    </source>
</evidence>
<name>A0AAU8JBP5_9CYAN</name>